<dbReference type="Proteomes" id="UP000822688">
    <property type="component" value="Chromosome 6"/>
</dbReference>
<proteinExistence type="inferred from homology"/>
<dbReference type="GO" id="GO:0016787">
    <property type="term" value="F:hydrolase activity"/>
    <property type="evidence" value="ECO:0007669"/>
    <property type="project" value="UniProtKB-KW"/>
</dbReference>
<dbReference type="AlphaFoldDB" id="A0A8T0HJN9"/>
<evidence type="ECO:0000256" key="1">
    <source>
        <dbReference type="ARBA" id="ARBA00007469"/>
    </source>
</evidence>
<evidence type="ECO:0000256" key="5">
    <source>
        <dbReference type="ARBA" id="ARBA00023157"/>
    </source>
</evidence>
<evidence type="ECO:0000256" key="2">
    <source>
        <dbReference type="ARBA" id="ARBA00022722"/>
    </source>
</evidence>
<feature type="active site" evidence="7">
    <location>
        <position position="160"/>
    </location>
</feature>
<dbReference type="GO" id="GO:0033897">
    <property type="term" value="F:ribonuclease T2 activity"/>
    <property type="evidence" value="ECO:0007669"/>
    <property type="project" value="InterPro"/>
</dbReference>
<feature type="active site" evidence="7">
    <location>
        <position position="100"/>
    </location>
</feature>
<name>A0A8T0HJN9_CERPU</name>
<dbReference type="PROSITE" id="PS00530">
    <property type="entry name" value="RNASE_T2_1"/>
    <property type="match status" value="1"/>
</dbReference>
<protein>
    <submittedName>
        <fullName evidence="9">Uncharacterized protein</fullName>
    </submittedName>
</protein>
<comment type="similarity">
    <text evidence="1 8">Belongs to the RNase T2 family.</text>
</comment>
<dbReference type="EMBL" id="CM026427">
    <property type="protein sequence ID" value="KAG0571010.1"/>
    <property type="molecule type" value="Genomic_DNA"/>
</dbReference>
<dbReference type="GO" id="GO:0006401">
    <property type="term" value="P:RNA catabolic process"/>
    <property type="evidence" value="ECO:0007669"/>
    <property type="project" value="TreeGrafter"/>
</dbReference>
<keyword evidence="5" id="KW-1015">Disulfide bond</keyword>
<dbReference type="Gene3D" id="3.90.730.10">
    <property type="entry name" value="Ribonuclease T2-like"/>
    <property type="match status" value="1"/>
</dbReference>
<dbReference type="InterPro" id="IPR033130">
    <property type="entry name" value="RNase_T2_His_AS_2"/>
</dbReference>
<feature type="active site" evidence="7">
    <location>
        <position position="156"/>
    </location>
</feature>
<dbReference type="InterPro" id="IPR033697">
    <property type="entry name" value="Ribonuclease_T2_eukaryotic"/>
</dbReference>
<keyword evidence="4" id="KW-0378">Hydrolase</keyword>
<dbReference type="GO" id="GO:0005576">
    <property type="term" value="C:extracellular region"/>
    <property type="evidence" value="ECO:0007669"/>
    <property type="project" value="TreeGrafter"/>
</dbReference>
<keyword evidence="10" id="KW-1185">Reference proteome</keyword>
<keyword evidence="6" id="KW-0456">Lyase</keyword>
<gene>
    <name evidence="9" type="ORF">KC19_6G204900</name>
</gene>
<evidence type="ECO:0000313" key="10">
    <source>
        <dbReference type="Proteomes" id="UP000822688"/>
    </source>
</evidence>
<organism evidence="9 10">
    <name type="scientific">Ceratodon purpureus</name>
    <name type="common">Fire moss</name>
    <name type="synonym">Dicranum purpureum</name>
    <dbReference type="NCBI Taxonomy" id="3225"/>
    <lineage>
        <taxon>Eukaryota</taxon>
        <taxon>Viridiplantae</taxon>
        <taxon>Streptophyta</taxon>
        <taxon>Embryophyta</taxon>
        <taxon>Bryophyta</taxon>
        <taxon>Bryophytina</taxon>
        <taxon>Bryopsida</taxon>
        <taxon>Dicranidae</taxon>
        <taxon>Pseudoditrichales</taxon>
        <taxon>Ditrichaceae</taxon>
        <taxon>Ceratodon</taxon>
    </lineage>
</organism>
<sequence>MSHRCRSQSSYLPELAFTKMASKVLALGLLVMVVFVAVEGEAEQEVEASNSFVERARKEKDNSFDYFFFVQQWPGSYCDAKGKKCCFPVTGDPGPYFGIHGLWPNRNDGSYPDTCTNEQFDSSELHDVVDNLNKNWGTLACKRGMSGDNEDFWDHEWAKHGTCSGFTQHQYFEASLNLYNDYDITAALAEAGIVPDDSFYPISQISKAFTNLLGFAPQIECNIDPEGNKQLYQVYICVAKDGKTLIKCPTAIRNPCQGSVQFPVFDSAAESDQRLADEL</sequence>
<dbReference type="PROSITE" id="PS00531">
    <property type="entry name" value="RNASE_T2_2"/>
    <property type="match status" value="1"/>
</dbReference>
<evidence type="ECO:0000313" key="9">
    <source>
        <dbReference type="EMBL" id="KAG0571010.1"/>
    </source>
</evidence>
<evidence type="ECO:0000256" key="8">
    <source>
        <dbReference type="RuleBase" id="RU004328"/>
    </source>
</evidence>
<keyword evidence="2" id="KW-0540">Nuclease</keyword>
<evidence type="ECO:0000256" key="7">
    <source>
        <dbReference type="PIRSR" id="PIRSR633697-1"/>
    </source>
</evidence>
<evidence type="ECO:0000256" key="3">
    <source>
        <dbReference type="ARBA" id="ARBA00022759"/>
    </source>
</evidence>
<accession>A0A8T0HJN9</accession>
<evidence type="ECO:0000256" key="4">
    <source>
        <dbReference type="ARBA" id="ARBA00022801"/>
    </source>
</evidence>
<dbReference type="SUPFAM" id="SSF55895">
    <property type="entry name" value="Ribonuclease Rh-like"/>
    <property type="match status" value="1"/>
</dbReference>
<evidence type="ECO:0000256" key="6">
    <source>
        <dbReference type="ARBA" id="ARBA00023239"/>
    </source>
</evidence>
<dbReference type="InterPro" id="IPR001568">
    <property type="entry name" value="RNase_T2-like"/>
</dbReference>
<dbReference type="PANTHER" id="PTHR11240">
    <property type="entry name" value="RIBONUCLEASE T2"/>
    <property type="match status" value="1"/>
</dbReference>
<dbReference type="Pfam" id="PF00445">
    <property type="entry name" value="Ribonuclease_T2"/>
    <property type="match status" value="1"/>
</dbReference>
<dbReference type="GO" id="GO:0003723">
    <property type="term" value="F:RNA binding"/>
    <property type="evidence" value="ECO:0007669"/>
    <property type="project" value="InterPro"/>
</dbReference>
<dbReference type="CDD" id="cd01061">
    <property type="entry name" value="RNase_T2_euk"/>
    <property type="match status" value="1"/>
</dbReference>
<keyword evidence="3" id="KW-0255">Endonuclease</keyword>
<reference evidence="9 10" key="1">
    <citation type="submission" date="2020-06" db="EMBL/GenBank/DDBJ databases">
        <title>WGS assembly of Ceratodon purpureus strain R40.</title>
        <authorList>
            <person name="Carey S.B."/>
            <person name="Jenkins J."/>
            <person name="Shu S."/>
            <person name="Lovell J.T."/>
            <person name="Sreedasyam A."/>
            <person name="Maumus F."/>
            <person name="Tiley G.P."/>
            <person name="Fernandez-Pozo N."/>
            <person name="Barry K."/>
            <person name="Chen C."/>
            <person name="Wang M."/>
            <person name="Lipzen A."/>
            <person name="Daum C."/>
            <person name="Saski C.A."/>
            <person name="Payton A.C."/>
            <person name="Mcbreen J.C."/>
            <person name="Conrad R.E."/>
            <person name="Kollar L.M."/>
            <person name="Olsson S."/>
            <person name="Huttunen S."/>
            <person name="Landis J.B."/>
            <person name="Wickett N.J."/>
            <person name="Johnson M.G."/>
            <person name="Rensing S.A."/>
            <person name="Grimwood J."/>
            <person name="Schmutz J."/>
            <person name="Mcdaniel S.F."/>
        </authorList>
    </citation>
    <scope>NUCLEOTIDE SEQUENCE [LARGE SCALE GENOMIC DNA]</scope>
    <source>
        <strain evidence="9 10">R40</strain>
    </source>
</reference>
<comment type="caution">
    <text evidence="9">The sequence shown here is derived from an EMBL/GenBank/DDBJ whole genome shotgun (WGS) entry which is preliminary data.</text>
</comment>
<dbReference type="InterPro" id="IPR018188">
    <property type="entry name" value="RNase_T2_His_AS_1"/>
</dbReference>
<dbReference type="InterPro" id="IPR036430">
    <property type="entry name" value="RNase_T2-like_sf"/>
</dbReference>
<dbReference type="PANTHER" id="PTHR11240:SF75">
    <property type="entry name" value="RIBONUCLEASE 3"/>
    <property type="match status" value="1"/>
</dbReference>